<dbReference type="RefSeq" id="XP_052129365.1">
    <property type="nucleotide sequence ID" value="XM_052273405.1"/>
</dbReference>
<dbReference type="GO" id="GO:0006457">
    <property type="term" value="P:protein folding"/>
    <property type="evidence" value="ECO:0007669"/>
    <property type="project" value="TreeGrafter"/>
</dbReference>
<dbReference type="Gene3D" id="3.30.530.20">
    <property type="match status" value="1"/>
</dbReference>
<dbReference type="GeneID" id="113212742"/>
<dbReference type="InterPro" id="IPR015310">
    <property type="entry name" value="AHSA1-like_N"/>
</dbReference>
<evidence type="ECO:0000313" key="4">
    <source>
        <dbReference type="RefSeq" id="XP_052129365.1"/>
    </source>
</evidence>
<dbReference type="InterPro" id="IPR023393">
    <property type="entry name" value="START-like_dom_sf"/>
</dbReference>
<accession>A0A9C6X553</accession>
<evidence type="ECO:0000313" key="3">
    <source>
        <dbReference type="Proteomes" id="UP000504606"/>
    </source>
</evidence>
<reference evidence="4" key="1">
    <citation type="submission" date="2025-08" db="UniProtKB">
        <authorList>
            <consortium name="RefSeq"/>
        </authorList>
    </citation>
    <scope>IDENTIFICATION</scope>
    <source>
        <tissue evidence="4">Whole organism</tissue>
    </source>
</reference>
<dbReference type="GO" id="GO:0051087">
    <property type="term" value="F:protein-folding chaperone binding"/>
    <property type="evidence" value="ECO:0007669"/>
    <property type="project" value="InterPro"/>
</dbReference>
<dbReference type="PANTHER" id="PTHR13009:SF22">
    <property type="entry name" value="LD43819P"/>
    <property type="match status" value="1"/>
</dbReference>
<keyword evidence="4" id="KW-0346">Stress response</keyword>
<proteinExistence type="inferred from homology"/>
<gene>
    <name evidence="4" type="primary">LOC113212742</name>
</gene>
<sequence length="351" mass="39972">MTCASVMAKWGEGDPRWIVEERPDATNVNNWHWTEKNACQWSEDKLRELLKGFKVENDDASCELTEVEKLEGEAVANNRKGKLIFFYEWDIVLKWKGSMNDSDEDVEGKVHIPNLSEENKVDEVDVNVTIDKNTDQGYKVKSFMMSVGTLKIRGQLGKYIDALREEFSKGMILPKKSDSGTINTKDCVVNSLSSGFNLKMQMNSVPKPASNTSGCKIETSTLTFTQAFQCTAKEFYNAMTVIEMVQAFTQGPAKLEVKKGGKFELFGGNIHGEFIEIVPEQKIVQRWRSKRWPDEHYSTVSMVIEQKDDHTSVKVTQTGVPQSEADGTRENWDRYYWEAMKRTFGFGSFIV</sequence>
<dbReference type="Gene3D" id="3.15.10.20">
    <property type="entry name" value="Activator of Hsp90 ATPase Aha1, N-terminal domain"/>
    <property type="match status" value="1"/>
</dbReference>
<name>A0A9C6X553_FRAOC</name>
<dbReference type="SMART" id="SM01000">
    <property type="entry name" value="Aha1_N"/>
    <property type="match status" value="1"/>
</dbReference>
<dbReference type="Pfam" id="PF09229">
    <property type="entry name" value="Aha1_N"/>
    <property type="match status" value="1"/>
</dbReference>
<dbReference type="AlphaFoldDB" id="A0A9C6X553"/>
<dbReference type="PANTHER" id="PTHR13009">
    <property type="entry name" value="HEAT SHOCK PROTEIN 90 HSP90 CO-CHAPERONE AHA-1"/>
    <property type="match status" value="1"/>
</dbReference>
<feature type="domain" description="Activator of Hsp90 ATPase AHSA1-like N-terminal" evidence="2">
    <location>
        <begin position="35"/>
        <end position="169"/>
    </location>
</feature>
<keyword evidence="3" id="KW-1185">Reference proteome</keyword>
<dbReference type="Proteomes" id="UP000504606">
    <property type="component" value="Unplaced"/>
</dbReference>
<dbReference type="CDD" id="cd08892">
    <property type="entry name" value="SRPBCC_Aha1"/>
    <property type="match status" value="1"/>
</dbReference>
<dbReference type="InterPro" id="IPR036338">
    <property type="entry name" value="Aha1"/>
</dbReference>
<comment type="similarity">
    <text evidence="1">Belongs to the AHA1 family.</text>
</comment>
<dbReference type="Pfam" id="PF08327">
    <property type="entry name" value="AHSA1"/>
    <property type="match status" value="1"/>
</dbReference>
<dbReference type="GO" id="GO:0005829">
    <property type="term" value="C:cytosol"/>
    <property type="evidence" value="ECO:0007669"/>
    <property type="project" value="TreeGrafter"/>
</dbReference>
<dbReference type="SUPFAM" id="SSF55961">
    <property type="entry name" value="Bet v1-like"/>
    <property type="match status" value="1"/>
</dbReference>
<organism evidence="3 4">
    <name type="scientific">Frankliniella occidentalis</name>
    <name type="common">Western flower thrips</name>
    <name type="synonym">Euthrips occidentalis</name>
    <dbReference type="NCBI Taxonomy" id="133901"/>
    <lineage>
        <taxon>Eukaryota</taxon>
        <taxon>Metazoa</taxon>
        <taxon>Ecdysozoa</taxon>
        <taxon>Arthropoda</taxon>
        <taxon>Hexapoda</taxon>
        <taxon>Insecta</taxon>
        <taxon>Pterygota</taxon>
        <taxon>Neoptera</taxon>
        <taxon>Paraneoptera</taxon>
        <taxon>Thysanoptera</taxon>
        <taxon>Terebrantia</taxon>
        <taxon>Thripoidea</taxon>
        <taxon>Thripidae</taxon>
        <taxon>Frankliniella</taxon>
    </lineage>
</organism>
<dbReference type="KEGG" id="foc:113212742"/>
<dbReference type="OrthoDB" id="567237at2759"/>
<dbReference type="InterPro" id="IPR013538">
    <property type="entry name" value="ASHA1/2-like_C"/>
</dbReference>
<dbReference type="GO" id="GO:0001671">
    <property type="term" value="F:ATPase activator activity"/>
    <property type="evidence" value="ECO:0007669"/>
    <property type="project" value="InterPro"/>
</dbReference>
<dbReference type="SUPFAM" id="SSF103111">
    <property type="entry name" value="Activator of Hsp90 ATPase, Aha1"/>
    <property type="match status" value="1"/>
</dbReference>
<evidence type="ECO:0000256" key="1">
    <source>
        <dbReference type="ARBA" id="ARBA00006817"/>
    </source>
</evidence>
<protein>
    <submittedName>
        <fullName evidence="4">Activator of 90 kDa heat shock protein ATPase homolog 1 isoform X1</fullName>
    </submittedName>
</protein>
<evidence type="ECO:0000259" key="2">
    <source>
        <dbReference type="SMART" id="SM01000"/>
    </source>
</evidence>